<dbReference type="InterPro" id="IPR007061">
    <property type="entry name" value="MST-like"/>
</dbReference>
<comment type="caution">
    <text evidence="2">The sequence shown here is derived from an EMBL/GenBank/DDBJ whole genome shotgun (WGS) entry which is preliminary data.</text>
</comment>
<dbReference type="Proteomes" id="UP000186040">
    <property type="component" value="Unassembled WGS sequence"/>
</dbReference>
<feature type="region of interest" description="Disordered" evidence="1">
    <location>
        <begin position="1"/>
        <end position="20"/>
    </location>
</feature>
<dbReference type="Gene3D" id="1.20.120.450">
    <property type="entry name" value="dinb family like domain"/>
    <property type="match status" value="1"/>
</dbReference>
<dbReference type="RefSeq" id="WP_075977121.1">
    <property type="nucleotide sequence ID" value="NZ_MKQR01000026.1"/>
</dbReference>
<evidence type="ECO:0000313" key="3">
    <source>
        <dbReference type="Proteomes" id="UP000186040"/>
    </source>
</evidence>
<protein>
    <recommendedName>
        <fullName evidence="4">Mini-circle protein</fullName>
    </recommendedName>
</protein>
<accession>A0A1Q9LEI3</accession>
<organism evidence="2 3">
    <name type="scientific">Actinokineospora bangkokensis</name>
    <dbReference type="NCBI Taxonomy" id="1193682"/>
    <lineage>
        <taxon>Bacteria</taxon>
        <taxon>Bacillati</taxon>
        <taxon>Actinomycetota</taxon>
        <taxon>Actinomycetes</taxon>
        <taxon>Pseudonocardiales</taxon>
        <taxon>Pseudonocardiaceae</taxon>
        <taxon>Actinokineospora</taxon>
    </lineage>
</organism>
<sequence>MNLIQERTGGQPDSPLTGERGDLLKTLRQHRGFLRYTVRGITDEQARMRTGGASQLTLGGLVKHVAHTEAGWARFMAGGAELMESVPADWEGEFQLKADETLAGVLAFYDEVAARTDELIATLDLDAEHPLPVAPWFEAGASWSVRRVVLHLVAETSQHSGHADIIREGLDGQKTMG</sequence>
<proteinExistence type="predicted"/>
<reference evidence="2 3" key="1">
    <citation type="submission" date="2016-10" db="EMBL/GenBank/DDBJ databases">
        <title>The Draft Genome Sequence of Actinokineospora bangkokensis 44EHWT reveals the biosynthetic pathway of antifungal compounds Thailandins with unusual extender unit butylmalonyl-CoA.</title>
        <authorList>
            <person name="Greule A."/>
            <person name="Intra B."/>
            <person name="Flemming S."/>
            <person name="Rommel M.G."/>
            <person name="Panbangred W."/>
            <person name="Bechthold A."/>
        </authorList>
    </citation>
    <scope>NUCLEOTIDE SEQUENCE [LARGE SCALE GENOMIC DNA]</scope>
    <source>
        <strain evidence="2 3">44EHW</strain>
    </source>
</reference>
<dbReference type="OrthoDB" id="4548523at2"/>
<gene>
    <name evidence="2" type="ORF">BJP25_27780</name>
</gene>
<dbReference type="EMBL" id="MKQR01000026">
    <property type="protein sequence ID" value="OLR90448.1"/>
    <property type="molecule type" value="Genomic_DNA"/>
</dbReference>
<evidence type="ECO:0000256" key="1">
    <source>
        <dbReference type="SAM" id="MobiDB-lite"/>
    </source>
</evidence>
<dbReference type="SUPFAM" id="SSF109854">
    <property type="entry name" value="DinB/YfiT-like putative metalloenzymes"/>
    <property type="match status" value="1"/>
</dbReference>
<evidence type="ECO:0008006" key="4">
    <source>
        <dbReference type="Google" id="ProtNLM"/>
    </source>
</evidence>
<dbReference type="STRING" id="1193682.BJP25_27780"/>
<dbReference type="InterPro" id="IPR034660">
    <property type="entry name" value="DinB/YfiT-like"/>
</dbReference>
<name>A0A1Q9LEI3_9PSEU</name>
<keyword evidence="3" id="KW-1185">Reference proteome</keyword>
<evidence type="ECO:0000313" key="2">
    <source>
        <dbReference type="EMBL" id="OLR90448.1"/>
    </source>
</evidence>
<dbReference type="AlphaFoldDB" id="A0A1Q9LEI3"/>
<dbReference type="Pfam" id="PF04978">
    <property type="entry name" value="MST"/>
    <property type="match status" value="1"/>
</dbReference>